<gene>
    <name evidence="1" type="ORF">BRADI_1g62175v3</name>
</gene>
<reference evidence="1 2" key="1">
    <citation type="journal article" date="2010" name="Nature">
        <title>Genome sequencing and analysis of the model grass Brachypodium distachyon.</title>
        <authorList>
            <consortium name="International Brachypodium Initiative"/>
        </authorList>
    </citation>
    <scope>NUCLEOTIDE SEQUENCE [LARGE SCALE GENOMIC DNA]</scope>
    <source>
        <strain evidence="1 2">Bd21</strain>
    </source>
</reference>
<organism evidence="1">
    <name type="scientific">Brachypodium distachyon</name>
    <name type="common">Purple false brome</name>
    <name type="synonym">Trachynia distachya</name>
    <dbReference type="NCBI Taxonomy" id="15368"/>
    <lineage>
        <taxon>Eukaryota</taxon>
        <taxon>Viridiplantae</taxon>
        <taxon>Streptophyta</taxon>
        <taxon>Embryophyta</taxon>
        <taxon>Tracheophyta</taxon>
        <taxon>Spermatophyta</taxon>
        <taxon>Magnoliopsida</taxon>
        <taxon>Liliopsida</taxon>
        <taxon>Poales</taxon>
        <taxon>Poaceae</taxon>
        <taxon>BOP clade</taxon>
        <taxon>Pooideae</taxon>
        <taxon>Stipodae</taxon>
        <taxon>Brachypodieae</taxon>
        <taxon>Brachypodium</taxon>
    </lineage>
</organism>
<dbReference type="InParanoid" id="A0A2K2DT02"/>
<accession>A0A2K2DT02</accession>
<reference evidence="2" key="3">
    <citation type="submission" date="2018-08" db="UniProtKB">
        <authorList>
            <consortium name="EnsemblPlants"/>
        </authorList>
    </citation>
    <scope>IDENTIFICATION</scope>
    <source>
        <strain evidence="2">cv. Bd21</strain>
    </source>
</reference>
<evidence type="ECO:0000313" key="1">
    <source>
        <dbReference type="EMBL" id="PNT77410.1"/>
    </source>
</evidence>
<dbReference type="AlphaFoldDB" id="A0A2K2DT02"/>
<evidence type="ECO:0000313" key="3">
    <source>
        <dbReference type="Proteomes" id="UP000008810"/>
    </source>
</evidence>
<dbReference type="EMBL" id="CM000880">
    <property type="protein sequence ID" value="PNT77410.1"/>
    <property type="molecule type" value="Genomic_DNA"/>
</dbReference>
<dbReference type="Gramene" id="PNT77410">
    <property type="protein sequence ID" value="PNT77410"/>
    <property type="gene ID" value="BRADI_1g62175v3"/>
</dbReference>
<keyword evidence="3" id="KW-1185">Reference proteome</keyword>
<dbReference type="EnsemblPlants" id="PNT77410">
    <property type="protein sequence ID" value="PNT77410"/>
    <property type="gene ID" value="BRADI_1g62175v3"/>
</dbReference>
<name>A0A2K2DT02_BRADI</name>
<proteinExistence type="predicted"/>
<sequence>MVLRFSQNDPKRNIAMIHYHHLVFVNDRFGMPSCQGTINRCRLPTYSPNQNKLLLYPRPWHTEQTDKTVLLRLHASLTFLNAGHCSYPPDRHNPSNTMSKTPQLRPRFLTVRNYTKTELSSYITLIEILQQI</sequence>
<evidence type="ECO:0000313" key="2">
    <source>
        <dbReference type="EnsemblPlants" id="PNT77410"/>
    </source>
</evidence>
<reference evidence="1" key="2">
    <citation type="submission" date="2017-06" db="EMBL/GenBank/DDBJ databases">
        <title>WGS assembly of Brachypodium distachyon.</title>
        <authorList>
            <consortium name="The International Brachypodium Initiative"/>
            <person name="Lucas S."/>
            <person name="Harmon-Smith M."/>
            <person name="Lail K."/>
            <person name="Tice H."/>
            <person name="Grimwood J."/>
            <person name="Bruce D."/>
            <person name="Barry K."/>
            <person name="Shu S."/>
            <person name="Lindquist E."/>
            <person name="Wang M."/>
            <person name="Pitluck S."/>
            <person name="Vogel J.P."/>
            <person name="Garvin D.F."/>
            <person name="Mockler T.C."/>
            <person name="Schmutz J."/>
            <person name="Rokhsar D."/>
            <person name="Bevan M.W."/>
        </authorList>
    </citation>
    <scope>NUCLEOTIDE SEQUENCE</scope>
    <source>
        <strain evidence="1">Bd21</strain>
    </source>
</reference>
<protein>
    <submittedName>
        <fullName evidence="1 2">Uncharacterized protein</fullName>
    </submittedName>
</protein>
<dbReference type="Proteomes" id="UP000008810">
    <property type="component" value="Chromosome 1"/>
</dbReference>